<evidence type="ECO:0000259" key="8">
    <source>
        <dbReference type="Pfam" id="PF00749"/>
    </source>
</evidence>
<feature type="short sequence motif" description="'KMSKS' region" evidence="7">
    <location>
        <begin position="208"/>
        <end position="212"/>
    </location>
</feature>
<dbReference type="GO" id="GO:0004818">
    <property type="term" value="F:glutamate-tRNA ligase activity"/>
    <property type="evidence" value="ECO:0007669"/>
    <property type="project" value="UniProtKB-UniRule"/>
</dbReference>
<evidence type="ECO:0000313" key="10">
    <source>
        <dbReference type="EMBL" id="OGG70716.1"/>
    </source>
</evidence>
<dbReference type="AlphaFoldDB" id="A0A1F6EAN2"/>
<feature type="binding site" evidence="7">
    <location>
        <position position="211"/>
    </location>
    <ligand>
        <name>ATP</name>
        <dbReference type="ChEBI" id="CHEBI:30616"/>
    </ligand>
</feature>
<dbReference type="SUPFAM" id="SSF52374">
    <property type="entry name" value="Nucleotidylyl transferase"/>
    <property type="match status" value="1"/>
</dbReference>
<dbReference type="InterPro" id="IPR004527">
    <property type="entry name" value="Glu-tRNA-ligase_bac/mito"/>
</dbReference>
<dbReference type="InterPro" id="IPR020751">
    <property type="entry name" value="aa-tRNA-synth_I_codon-bd_sub2"/>
</dbReference>
<comment type="subunit">
    <text evidence="7">Monomer.</text>
</comment>
<dbReference type="Pfam" id="PF00749">
    <property type="entry name" value="tRNA-synt_1c"/>
    <property type="match status" value="1"/>
</dbReference>
<keyword evidence="6 7" id="KW-0030">Aminoacyl-tRNA synthetase</keyword>
<comment type="similarity">
    <text evidence="1 7">Belongs to the class-I aminoacyl-tRNA synthetase family. Glutamate--tRNA ligase type 1 subfamily.</text>
</comment>
<dbReference type="PANTHER" id="PTHR43311:SF2">
    <property type="entry name" value="GLUTAMATE--TRNA LIGASE, MITOCHONDRIAL-RELATED"/>
    <property type="match status" value="1"/>
</dbReference>
<dbReference type="Proteomes" id="UP000176914">
    <property type="component" value="Unassembled WGS sequence"/>
</dbReference>
<feature type="domain" description="Aminoacyl-tRNA synthetase class I anticodon-binding" evidence="9">
    <location>
        <begin position="289"/>
        <end position="431"/>
    </location>
</feature>
<comment type="caution">
    <text evidence="10">The sequence shown here is derived from an EMBL/GenBank/DDBJ whole genome shotgun (WGS) entry which is preliminary data.</text>
</comment>
<dbReference type="GO" id="GO:0005829">
    <property type="term" value="C:cytosol"/>
    <property type="evidence" value="ECO:0007669"/>
    <property type="project" value="TreeGrafter"/>
</dbReference>
<evidence type="ECO:0000256" key="1">
    <source>
        <dbReference type="ARBA" id="ARBA00007894"/>
    </source>
</evidence>
<dbReference type="Gene3D" id="1.10.10.350">
    <property type="match status" value="1"/>
</dbReference>
<dbReference type="InterPro" id="IPR020058">
    <property type="entry name" value="Glu/Gln-tRNA-synth_Ib_cat-dom"/>
</dbReference>
<evidence type="ECO:0000256" key="7">
    <source>
        <dbReference type="HAMAP-Rule" id="MF_00022"/>
    </source>
</evidence>
<dbReference type="Gene3D" id="3.40.50.620">
    <property type="entry name" value="HUPs"/>
    <property type="match status" value="2"/>
</dbReference>
<name>A0A1F6EAN2_9BACT</name>
<feature type="short sequence motif" description="'HIGH' region" evidence="7">
    <location>
        <begin position="10"/>
        <end position="20"/>
    </location>
</feature>
<dbReference type="InterPro" id="IPR033910">
    <property type="entry name" value="GluRS_core"/>
</dbReference>
<dbReference type="PRINTS" id="PR00987">
    <property type="entry name" value="TRNASYNTHGLU"/>
</dbReference>
<keyword evidence="5 7" id="KW-0648">Protein biosynthesis</keyword>
<keyword evidence="2 7" id="KW-0436">Ligase</keyword>
<gene>
    <name evidence="7" type="primary">gltX</name>
    <name evidence="10" type="ORF">A3C20_04310</name>
</gene>
<evidence type="ECO:0000256" key="3">
    <source>
        <dbReference type="ARBA" id="ARBA00022741"/>
    </source>
</evidence>
<dbReference type="GO" id="GO:0005524">
    <property type="term" value="F:ATP binding"/>
    <property type="evidence" value="ECO:0007669"/>
    <property type="project" value="UniProtKB-UniRule"/>
</dbReference>
<evidence type="ECO:0000256" key="5">
    <source>
        <dbReference type="ARBA" id="ARBA00022917"/>
    </source>
</evidence>
<keyword evidence="4 7" id="KW-0067">ATP-binding</keyword>
<feature type="domain" description="Glutamyl/glutaminyl-tRNA synthetase class Ib catalytic" evidence="8">
    <location>
        <begin position="103"/>
        <end position="277"/>
    </location>
</feature>
<accession>A0A1F6EAN2</accession>
<comment type="subcellular location">
    <subcellularLocation>
        <location evidence="7">Cytoplasm</location>
    </subcellularLocation>
</comment>
<dbReference type="SUPFAM" id="SSF48163">
    <property type="entry name" value="An anticodon-binding domain of class I aminoacyl-tRNA synthetases"/>
    <property type="match status" value="1"/>
</dbReference>
<dbReference type="EC" id="6.1.1.17" evidence="7"/>
<comment type="caution">
    <text evidence="7">Lacks conserved residue(s) required for the propagation of feature annotation.</text>
</comment>
<dbReference type="NCBIfam" id="TIGR00464">
    <property type="entry name" value="gltX_bact"/>
    <property type="match status" value="1"/>
</dbReference>
<comment type="catalytic activity">
    <reaction evidence="7">
        <text>tRNA(Glu) + L-glutamate + ATP = L-glutamyl-tRNA(Glu) + AMP + diphosphate</text>
        <dbReference type="Rhea" id="RHEA:23540"/>
        <dbReference type="Rhea" id="RHEA-COMP:9663"/>
        <dbReference type="Rhea" id="RHEA-COMP:9680"/>
        <dbReference type="ChEBI" id="CHEBI:29985"/>
        <dbReference type="ChEBI" id="CHEBI:30616"/>
        <dbReference type="ChEBI" id="CHEBI:33019"/>
        <dbReference type="ChEBI" id="CHEBI:78442"/>
        <dbReference type="ChEBI" id="CHEBI:78520"/>
        <dbReference type="ChEBI" id="CHEBI:456215"/>
        <dbReference type="EC" id="6.1.1.17"/>
    </reaction>
</comment>
<dbReference type="GO" id="GO:0000049">
    <property type="term" value="F:tRNA binding"/>
    <property type="evidence" value="ECO:0007669"/>
    <property type="project" value="InterPro"/>
</dbReference>
<dbReference type="Pfam" id="PF19269">
    <property type="entry name" value="Anticodon_2"/>
    <property type="match status" value="1"/>
</dbReference>
<comment type="function">
    <text evidence="7">Catalyzes the attachment of glutamate to tRNA(Glu) in a two-step reaction: glutamate is first activated by ATP to form Glu-AMP and then transferred to the acceptor end of tRNA(Glu).</text>
</comment>
<organism evidence="10 11">
    <name type="scientific">Candidatus Kaiserbacteria bacterium RIFCSPHIGHO2_02_FULL_55_25</name>
    <dbReference type="NCBI Taxonomy" id="1798498"/>
    <lineage>
        <taxon>Bacteria</taxon>
        <taxon>Candidatus Kaiseribacteriota</taxon>
    </lineage>
</organism>
<dbReference type="InterPro" id="IPR045462">
    <property type="entry name" value="aa-tRNA-synth_I_cd-bd"/>
</dbReference>
<dbReference type="EMBL" id="MFLL01000001">
    <property type="protein sequence ID" value="OGG70716.1"/>
    <property type="molecule type" value="Genomic_DNA"/>
</dbReference>
<evidence type="ECO:0000256" key="4">
    <source>
        <dbReference type="ARBA" id="ARBA00022840"/>
    </source>
</evidence>
<reference evidence="10 11" key="1">
    <citation type="journal article" date="2016" name="Nat. Commun.">
        <title>Thousands of microbial genomes shed light on interconnected biogeochemical processes in an aquifer system.</title>
        <authorList>
            <person name="Anantharaman K."/>
            <person name="Brown C.T."/>
            <person name="Hug L.A."/>
            <person name="Sharon I."/>
            <person name="Castelle C.J."/>
            <person name="Probst A.J."/>
            <person name="Thomas B.C."/>
            <person name="Singh A."/>
            <person name="Wilkins M.J."/>
            <person name="Karaoz U."/>
            <person name="Brodie E.L."/>
            <person name="Williams K.H."/>
            <person name="Hubbard S.S."/>
            <person name="Banfield J.F."/>
        </authorList>
    </citation>
    <scope>NUCLEOTIDE SEQUENCE [LARGE SCALE GENOMIC DNA]</scope>
</reference>
<dbReference type="InterPro" id="IPR014729">
    <property type="entry name" value="Rossmann-like_a/b/a_fold"/>
</dbReference>
<evidence type="ECO:0000259" key="9">
    <source>
        <dbReference type="Pfam" id="PF19269"/>
    </source>
</evidence>
<dbReference type="GO" id="GO:0008270">
    <property type="term" value="F:zinc ion binding"/>
    <property type="evidence" value="ECO:0007669"/>
    <property type="project" value="InterPro"/>
</dbReference>
<dbReference type="InterPro" id="IPR049940">
    <property type="entry name" value="GluQ/Sye"/>
</dbReference>
<sequence length="435" mass="48948">MTKVVTRFPPSPTGYFHIGSARTALFNYLFAAHAGGEMRLRFEDTDKERNKDEFEQDILDGLTWLGIPYDAKAITKQSERTDVYSDCIQTLLKSGHAYEAEATTDNPDKKVIRFKNPNTRVTFTDLIRGEVSFDTTDLKDFVIAKSVDAPLYHLAVVVDDHEMGVTHVIRGEDHISNTPRQILILEALGYGRPIYAHIPLILAPDRSKLSKRHGAVSVNEYRLQGFLPEAFVNYLALLGWNPGTEQEIFTFKELIKAFTIERVHKHGAVFDLEKMLWINHEHLRTLSDDEYARRYQEFAGTDLGELPVALIKERARTFGEAAELIKNGEFQFMSQDISYEPALLIKGAKTDAPAAKQHLTAVAKLLEGLSGEQFTSEEIKNVIFPYATEEGRGAVLWPLRVALSGREKSPDPFVIASLIGKERTLQRITKAAGLL</sequence>
<dbReference type="HAMAP" id="MF_00022">
    <property type="entry name" value="Glu_tRNA_synth_type1"/>
    <property type="match status" value="1"/>
</dbReference>
<dbReference type="InterPro" id="IPR008925">
    <property type="entry name" value="aa_tRNA-synth_I_cd-bd_sf"/>
</dbReference>
<evidence type="ECO:0000256" key="6">
    <source>
        <dbReference type="ARBA" id="ARBA00023146"/>
    </source>
</evidence>
<evidence type="ECO:0000313" key="11">
    <source>
        <dbReference type="Proteomes" id="UP000176914"/>
    </source>
</evidence>
<dbReference type="GO" id="GO:0006424">
    <property type="term" value="P:glutamyl-tRNA aminoacylation"/>
    <property type="evidence" value="ECO:0007669"/>
    <property type="project" value="UniProtKB-UniRule"/>
</dbReference>
<evidence type="ECO:0000256" key="2">
    <source>
        <dbReference type="ARBA" id="ARBA00022598"/>
    </source>
</evidence>
<dbReference type="PANTHER" id="PTHR43311">
    <property type="entry name" value="GLUTAMATE--TRNA LIGASE"/>
    <property type="match status" value="1"/>
</dbReference>
<dbReference type="InterPro" id="IPR000924">
    <property type="entry name" value="Glu/Gln-tRNA-synth"/>
</dbReference>
<dbReference type="CDD" id="cd00808">
    <property type="entry name" value="GluRS_core"/>
    <property type="match status" value="1"/>
</dbReference>
<keyword evidence="7" id="KW-0963">Cytoplasm</keyword>
<keyword evidence="3 7" id="KW-0547">Nucleotide-binding</keyword>
<protein>
    <recommendedName>
        <fullName evidence="7">Glutamate--tRNA ligase</fullName>
        <ecNumber evidence="7">6.1.1.17</ecNumber>
    </recommendedName>
    <alternativeName>
        <fullName evidence="7">Glutamyl-tRNA synthetase</fullName>
        <shortName evidence="7">GluRS</shortName>
    </alternativeName>
</protein>
<proteinExistence type="inferred from homology"/>